<dbReference type="EC" id="1.8.4.10" evidence="6 10"/>
<organism evidence="12 13">
    <name type="scientific">Alicyclobacillus sacchari</name>
    <dbReference type="NCBI Taxonomy" id="392010"/>
    <lineage>
        <taxon>Bacteria</taxon>
        <taxon>Bacillati</taxon>
        <taxon>Bacillota</taxon>
        <taxon>Bacilli</taxon>
        <taxon>Bacillales</taxon>
        <taxon>Alicyclobacillaceae</taxon>
        <taxon>Alicyclobacillus</taxon>
    </lineage>
</organism>
<protein>
    <recommendedName>
        <fullName evidence="7 10">Adenosine 5'-phosphosulfate reductase</fullName>
        <shortName evidence="10">APS reductase</shortName>
        <ecNumber evidence="6 10">1.8.4.10</ecNumber>
    </recommendedName>
    <alternativeName>
        <fullName evidence="9 10">5'-adenylylsulfate reductase</fullName>
    </alternativeName>
    <alternativeName>
        <fullName evidence="8 10">Thioredoxin-dependent 5'-adenylylsulfate reductase</fullName>
    </alternativeName>
</protein>
<dbReference type="Pfam" id="PF01507">
    <property type="entry name" value="PAPS_reduct"/>
    <property type="match status" value="1"/>
</dbReference>
<dbReference type="CDD" id="cd23945">
    <property type="entry name" value="PAPS_reductase"/>
    <property type="match status" value="1"/>
</dbReference>
<reference evidence="12 13" key="1">
    <citation type="submission" date="2019-03" db="EMBL/GenBank/DDBJ databases">
        <title>Genomic Encyclopedia of Type Strains, Phase IV (KMG-IV): sequencing the most valuable type-strain genomes for metagenomic binning, comparative biology and taxonomic classification.</title>
        <authorList>
            <person name="Goeker M."/>
        </authorList>
    </citation>
    <scope>NUCLEOTIDE SEQUENCE [LARGE SCALE GENOMIC DNA]</scope>
    <source>
        <strain evidence="12 13">DSM 17974</strain>
    </source>
</reference>
<dbReference type="GO" id="GO:0070814">
    <property type="term" value="P:hydrogen sulfide biosynthetic process"/>
    <property type="evidence" value="ECO:0007669"/>
    <property type="project" value="UniProtKB-UniRule"/>
</dbReference>
<dbReference type="Proteomes" id="UP000294581">
    <property type="component" value="Unassembled WGS sequence"/>
</dbReference>
<feature type="binding site" evidence="10">
    <location>
        <position position="119"/>
    </location>
    <ligand>
        <name>[4Fe-4S] cluster</name>
        <dbReference type="ChEBI" id="CHEBI:49883"/>
    </ligand>
</feature>
<dbReference type="GO" id="GO:0043866">
    <property type="term" value="F:adenylyl-sulfate reductase (thioredoxin) activity"/>
    <property type="evidence" value="ECO:0007669"/>
    <property type="project" value="UniProtKB-EC"/>
</dbReference>
<dbReference type="OrthoDB" id="9772604at2"/>
<dbReference type="PANTHER" id="PTHR46509:SF1">
    <property type="entry name" value="PHOSPHOADENOSINE PHOSPHOSULFATE REDUCTASE"/>
    <property type="match status" value="1"/>
</dbReference>
<dbReference type="RefSeq" id="WP_134158306.1">
    <property type="nucleotide sequence ID" value="NZ_SORF01000001.1"/>
</dbReference>
<proteinExistence type="inferred from homology"/>
<dbReference type="InterPro" id="IPR014729">
    <property type="entry name" value="Rossmann-like_a/b/a_fold"/>
</dbReference>
<keyword evidence="10" id="KW-0411">Iron-sulfur</keyword>
<dbReference type="HAMAP" id="MF_00063">
    <property type="entry name" value="CysH"/>
    <property type="match status" value="1"/>
</dbReference>
<accession>A0A4R8LUB8</accession>
<comment type="subcellular location">
    <subcellularLocation>
        <location evidence="10">Cytoplasm</location>
    </subcellularLocation>
</comment>
<dbReference type="InterPro" id="IPR004511">
    <property type="entry name" value="PAPS/APS_Rdtase"/>
</dbReference>
<dbReference type="EMBL" id="SORF01000001">
    <property type="protein sequence ID" value="TDY51360.1"/>
    <property type="molecule type" value="Genomic_DNA"/>
</dbReference>
<keyword evidence="10" id="KW-0408">Iron</keyword>
<keyword evidence="10" id="KW-0479">Metal-binding</keyword>
<evidence type="ECO:0000256" key="4">
    <source>
        <dbReference type="ARBA" id="ARBA00024298"/>
    </source>
</evidence>
<dbReference type="NCBIfam" id="TIGR00434">
    <property type="entry name" value="cysH"/>
    <property type="match status" value="1"/>
</dbReference>
<dbReference type="PANTHER" id="PTHR46509">
    <property type="entry name" value="PHOSPHOADENOSINE PHOSPHOSULFATE REDUCTASE"/>
    <property type="match status" value="1"/>
</dbReference>
<dbReference type="NCBIfam" id="TIGR02055">
    <property type="entry name" value="APS_reductase"/>
    <property type="match status" value="1"/>
</dbReference>
<dbReference type="InterPro" id="IPR002500">
    <property type="entry name" value="PAPS_reduct_dom"/>
</dbReference>
<evidence type="ECO:0000256" key="8">
    <source>
        <dbReference type="ARBA" id="ARBA00030894"/>
    </source>
</evidence>
<comment type="pathway">
    <text evidence="5 10">Sulfur metabolism; hydrogen sulfide biosynthesis; sulfite from sulfate.</text>
</comment>
<gene>
    <name evidence="10" type="primary">cysH</name>
    <name evidence="12" type="ORF">C7445_101362</name>
</gene>
<feature type="domain" description="Phosphoadenosine phosphosulphate reductase" evidence="11">
    <location>
        <begin position="37"/>
        <end position="208"/>
    </location>
</feature>
<dbReference type="GO" id="GO:0051539">
    <property type="term" value="F:4 iron, 4 sulfur cluster binding"/>
    <property type="evidence" value="ECO:0007669"/>
    <property type="project" value="UniProtKB-UniRule"/>
</dbReference>
<evidence type="ECO:0000256" key="2">
    <source>
        <dbReference type="ARBA" id="ARBA00022490"/>
    </source>
</evidence>
<sequence>MSTTEKELGWIERLADEFEEASPEKIIEEALKRVPNLTFACSFGAEDMVLLDMLMNIDPEANVFYLDTNVLFQETYDLRDRAIEKYGIPNLRQVLPALTLEQQEEQYGEALWGRDPNQCCNIRKVQPLTNVLKEYDGWITGIRREQAPTRANAKVFEWDGKFNLIKVNPLVRWTEGQVWRYIKQHEVPYNPLHDQNYPSIGCLHCTRPVKPGEDPRSGRWAGFNKTECGLHPSA</sequence>
<comment type="function">
    <text evidence="4 10">Catalyzes the formation of sulfite from adenosine 5'-phosphosulfate (APS) using thioredoxin as an electron donor.</text>
</comment>
<dbReference type="AlphaFoldDB" id="A0A4R8LUB8"/>
<feature type="binding site" evidence="10">
    <location>
        <position position="202"/>
    </location>
    <ligand>
        <name>[4Fe-4S] cluster</name>
        <dbReference type="ChEBI" id="CHEBI:49883"/>
    </ligand>
</feature>
<dbReference type="PIRSF" id="PIRSF000857">
    <property type="entry name" value="PAPS_reductase"/>
    <property type="match status" value="1"/>
</dbReference>
<comment type="caution">
    <text evidence="12">The sequence shown here is derived from an EMBL/GenBank/DDBJ whole genome shotgun (WGS) entry which is preliminary data.</text>
</comment>
<keyword evidence="3 10" id="KW-0560">Oxidoreductase</keyword>
<feature type="binding site" evidence="10">
    <location>
        <position position="205"/>
    </location>
    <ligand>
        <name>[4Fe-4S] cluster</name>
        <dbReference type="ChEBI" id="CHEBI:49883"/>
    </ligand>
</feature>
<comment type="cofactor">
    <cofactor evidence="10">
        <name>[4Fe-4S] cluster</name>
        <dbReference type="ChEBI" id="CHEBI:49883"/>
    </cofactor>
    <text evidence="10">Binds 1 [4Fe-4S] cluster per subunit.</text>
</comment>
<evidence type="ECO:0000259" key="11">
    <source>
        <dbReference type="Pfam" id="PF01507"/>
    </source>
</evidence>
<evidence type="ECO:0000256" key="7">
    <source>
        <dbReference type="ARBA" id="ARBA00029514"/>
    </source>
</evidence>
<dbReference type="NCBIfam" id="NF002537">
    <property type="entry name" value="PRK02090.1"/>
    <property type="match status" value="1"/>
</dbReference>
<evidence type="ECO:0000256" key="5">
    <source>
        <dbReference type="ARBA" id="ARBA00024327"/>
    </source>
</evidence>
<feature type="active site" description="Nucleophile; cysteine thiosulfonate intermediate" evidence="10">
    <location>
        <position position="228"/>
    </location>
</feature>
<dbReference type="GO" id="GO:0004604">
    <property type="term" value="F:phosphoadenylyl-sulfate reductase (thioredoxin) activity"/>
    <property type="evidence" value="ECO:0007669"/>
    <property type="project" value="UniProtKB-UniRule"/>
</dbReference>
<evidence type="ECO:0000313" key="13">
    <source>
        <dbReference type="Proteomes" id="UP000294581"/>
    </source>
</evidence>
<evidence type="ECO:0000256" key="6">
    <source>
        <dbReference type="ARBA" id="ARBA00024386"/>
    </source>
</evidence>
<feature type="binding site" evidence="10">
    <location>
        <position position="120"/>
    </location>
    <ligand>
        <name>[4Fe-4S] cluster</name>
        <dbReference type="ChEBI" id="CHEBI:49883"/>
    </ligand>
</feature>
<evidence type="ECO:0000256" key="10">
    <source>
        <dbReference type="HAMAP-Rule" id="MF_00063"/>
    </source>
</evidence>
<evidence type="ECO:0000256" key="3">
    <source>
        <dbReference type="ARBA" id="ARBA00023002"/>
    </source>
</evidence>
<dbReference type="SUPFAM" id="SSF52402">
    <property type="entry name" value="Adenine nucleotide alpha hydrolases-like"/>
    <property type="match status" value="1"/>
</dbReference>
<evidence type="ECO:0000256" key="9">
    <source>
        <dbReference type="ARBA" id="ARBA00032041"/>
    </source>
</evidence>
<comment type="similarity">
    <text evidence="1 10">Belongs to the PAPS reductase family. CysH subfamily.</text>
</comment>
<keyword evidence="2 10" id="KW-0963">Cytoplasm</keyword>
<dbReference type="GO" id="GO:0019379">
    <property type="term" value="P:sulfate assimilation, phosphoadenylyl sulfate reduction by phosphoadenylyl-sulfate reductase (thioredoxin)"/>
    <property type="evidence" value="ECO:0007669"/>
    <property type="project" value="UniProtKB-UniRule"/>
</dbReference>
<dbReference type="InterPro" id="IPR011798">
    <property type="entry name" value="APS_reductase"/>
</dbReference>
<evidence type="ECO:0000256" key="1">
    <source>
        <dbReference type="ARBA" id="ARBA00009732"/>
    </source>
</evidence>
<keyword evidence="13" id="KW-1185">Reference proteome</keyword>
<comment type="catalytic activity">
    <reaction evidence="10">
        <text>[thioredoxin]-disulfide + sulfite + AMP + 2 H(+) = adenosine 5'-phosphosulfate + [thioredoxin]-dithiol</text>
        <dbReference type="Rhea" id="RHEA:21976"/>
        <dbReference type="Rhea" id="RHEA-COMP:10698"/>
        <dbReference type="Rhea" id="RHEA-COMP:10700"/>
        <dbReference type="ChEBI" id="CHEBI:15378"/>
        <dbReference type="ChEBI" id="CHEBI:17359"/>
        <dbReference type="ChEBI" id="CHEBI:29950"/>
        <dbReference type="ChEBI" id="CHEBI:50058"/>
        <dbReference type="ChEBI" id="CHEBI:58243"/>
        <dbReference type="ChEBI" id="CHEBI:456215"/>
        <dbReference type="EC" id="1.8.4.10"/>
    </reaction>
</comment>
<dbReference type="GO" id="GO:0019344">
    <property type="term" value="P:cysteine biosynthetic process"/>
    <property type="evidence" value="ECO:0007669"/>
    <property type="project" value="InterPro"/>
</dbReference>
<dbReference type="GO" id="GO:0046872">
    <property type="term" value="F:metal ion binding"/>
    <property type="evidence" value="ECO:0007669"/>
    <property type="project" value="UniProtKB-KW"/>
</dbReference>
<dbReference type="Gene3D" id="3.40.50.620">
    <property type="entry name" value="HUPs"/>
    <property type="match status" value="1"/>
</dbReference>
<dbReference type="GO" id="GO:0005737">
    <property type="term" value="C:cytoplasm"/>
    <property type="evidence" value="ECO:0007669"/>
    <property type="project" value="UniProtKB-SubCell"/>
</dbReference>
<name>A0A4R8LUB8_9BACL</name>
<evidence type="ECO:0000313" key="12">
    <source>
        <dbReference type="EMBL" id="TDY51360.1"/>
    </source>
</evidence>